<dbReference type="NCBIfam" id="NF000756">
    <property type="entry name" value="PRK00047.1"/>
    <property type="match status" value="1"/>
</dbReference>
<evidence type="ECO:0000256" key="7">
    <source>
        <dbReference type="ARBA" id="ARBA00022798"/>
    </source>
</evidence>
<evidence type="ECO:0000256" key="4">
    <source>
        <dbReference type="ARBA" id="ARBA00022679"/>
    </source>
</evidence>
<proteinExistence type="inferred from homology"/>
<keyword evidence="4 10" id="KW-0808">Transferase</keyword>
<feature type="domain" description="Carbohydrate kinase FGGY C-terminal" evidence="12">
    <location>
        <begin position="265"/>
        <end position="454"/>
    </location>
</feature>
<dbReference type="PROSITE" id="PS00445">
    <property type="entry name" value="FGGY_KINASES_2"/>
    <property type="match status" value="1"/>
</dbReference>
<dbReference type="SUPFAM" id="SSF53067">
    <property type="entry name" value="Actin-like ATPase domain"/>
    <property type="match status" value="2"/>
</dbReference>
<evidence type="ECO:0000313" key="14">
    <source>
        <dbReference type="EMBL" id="RDW25442.1"/>
    </source>
</evidence>
<dbReference type="EC" id="2.7.1.30" evidence="3"/>
<dbReference type="AlphaFoldDB" id="A0A1H6PZC4"/>
<comment type="similarity">
    <text evidence="2 10">Belongs to the FGGY kinase family.</text>
</comment>
<evidence type="ECO:0000256" key="9">
    <source>
        <dbReference type="ARBA" id="ARBA00043149"/>
    </source>
</evidence>
<reference evidence="14 16" key="2">
    <citation type="submission" date="2018-07" db="EMBL/GenBank/DDBJ databases">
        <title>Draft Genome Assemblies for Five Robust Yarrowia lipolytica Strains Exhibiting High Lipid Production and Pentose Sugar Utilization and Sugar Alcohol Secretion from Undetoxified Lignocellulosic Biomass Hydrolysates.</title>
        <authorList>
            <consortium name="DOE Joint Genome Institute"/>
            <person name="Walker C."/>
            <person name="Ryu S."/>
            <person name="Na H."/>
            <person name="Zane M."/>
            <person name="LaButti K."/>
            <person name="Lipzen A."/>
            <person name="Haridas S."/>
            <person name="Barry K."/>
            <person name="Grigoriev I.V."/>
            <person name="Quarterman J."/>
            <person name="Slininger P."/>
            <person name="Dien B."/>
            <person name="Trinh C.T."/>
        </authorList>
    </citation>
    <scope>NUCLEOTIDE SEQUENCE [LARGE SCALE GENOMIC DNA]</scope>
    <source>
        <strain evidence="14 16">YB392</strain>
    </source>
</reference>
<keyword evidence="6 10" id="KW-0418">Kinase</keyword>
<dbReference type="FunFam" id="3.30.420.40:FF:000085">
    <property type="entry name" value="Glycerol kinase 2"/>
    <property type="match status" value="1"/>
</dbReference>
<dbReference type="VEuPathDB" id="FungiDB:YALI1_F00654g"/>
<dbReference type="InterPro" id="IPR005999">
    <property type="entry name" value="Glycerol_kin"/>
</dbReference>
<protein>
    <recommendedName>
        <fullName evidence="3">glycerol kinase</fullName>
        <ecNumber evidence="3">2.7.1.30</ecNumber>
    </recommendedName>
    <alternativeName>
        <fullName evidence="9">ATP:glycerol 3-phosphotransferase</fullName>
    </alternativeName>
</protein>
<evidence type="ECO:0000259" key="11">
    <source>
        <dbReference type="Pfam" id="PF00370"/>
    </source>
</evidence>
<dbReference type="GeneID" id="2908247"/>
<evidence type="ECO:0000256" key="6">
    <source>
        <dbReference type="ARBA" id="ARBA00022777"/>
    </source>
</evidence>
<evidence type="ECO:0000256" key="10">
    <source>
        <dbReference type="RuleBase" id="RU003733"/>
    </source>
</evidence>
<organism evidence="13 15">
    <name type="scientific">Yarrowia lipolytica</name>
    <name type="common">Candida lipolytica</name>
    <dbReference type="NCBI Taxonomy" id="4952"/>
    <lineage>
        <taxon>Eukaryota</taxon>
        <taxon>Fungi</taxon>
        <taxon>Dikarya</taxon>
        <taxon>Ascomycota</taxon>
        <taxon>Saccharomycotina</taxon>
        <taxon>Dipodascomycetes</taxon>
        <taxon>Dipodascales</taxon>
        <taxon>Dipodascales incertae sedis</taxon>
        <taxon>Yarrowia</taxon>
    </lineage>
</organism>
<dbReference type="PANTHER" id="PTHR10196:SF69">
    <property type="entry name" value="GLYCEROL KINASE"/>
    <property type="match status" value="1"/>
</dbReference>
<dbReference type="Gene3D" id="3.30.420.40">
    <property type="match status" value="2"/>
</dbReference>
<dbReference type="EMBL" id="KZ859002">
    <property type="protein sequence ID" value="RDW25442.1"/>
    <property type="molecule type" value="Genomic_DNA"/>
</dbReference>
<dbReference type="Proteomes" id="UP000182444">
    <property type="component" value="Chromosome 1F"/>
</dbReference>
<dbReference type="OMA" id="HKTDATN"/>
<evidence type="ECO:0000313" key="16">
    <source>
        <dbReference type="Proteomes" id="UP000256601"/>
    </source>
</evidence>
<comment type="pathway">
    <text evidence="1">Polyol metabolism; glycerol degradation via glycerol kinase pathway; sn-glycerol 3-phosphate from glycerol: step 1/1.</text>
</comment>
<sequence length="503" mass="54675">MSSYVGALDQGTTSTRFILFSPDGKPVASHQIEFTQIYPHPGWVEHDPEELVSSCLECMSSVAKEMRTQGIKVADVKAIGITNQRETTVLWDIETGQPLYNAIVWSDARTGDTVKKLEAQPGADEIPKLCGLPLSTYFAGVKVRWILDNVKEARECYDRGKLAFSTIDSWLLYNLTGGLNGGAHITDTSNASRSMFMNIETLKYDEKLIKFFGVEKLILPKIVSSAEVYGRIGTGPFANIPLAGCLGDQSAALVGQKAFEPGQAKNTYGTGCFLLYNAGEKPIISNNGLLTTVGYHFKGQKPVYALEGSISVAGSCIKWLRDNIGLIESSEQIGELASQVDDSAGVVFVTALSGLFAPYWRTDARGTILGLTQFTTKAHICRAALEATCFQTRAILDAMAKDSGKPFTKLRVDGGMTNSDIAMQIQADILGIEVERPAMRETTALGAAIAAGFAVGVWKSIEDLKDINTEGMTEFASKTNEEERAAMMKQWNRGIERAVGWLE</sequence>
<evidence type="ECO:0000313" key="15">
    <source>
        <dbReference type="Proteomes" id="UP000182444"/>
    </source>
</evidence>
<keyword evidence="7" id="KW-0319">Glycerol metabolism</keyword>
<dbReference type="EMBL" id="CP017558">
    <property type="protein sequence ID" value="AOW06439.1"/>
    <property type="molecule type" value="Genomic_DNA"/>
</dbReference>
<dbReference type="CDD" id="cd07792">
    <property type="entry name" value="ASKHA_NBD_FGGY_GK1-3-like"/>
    <property type="match status" value="1"/>
</dbReference>
<dbReference type="Proteomes" id="UP000256601">
    <property type="component" value="Unassembled WGS sequence"/>
</dbReference>
<evidence type="ECO:0000313" key="13">
    <source>
        <dbReference type="EMBL" id="AOW06439.1"/>
    </source>
</evidence>
<feature type="domain" description="Carbohydrate kinase FGGY N-terminal" evidence="11">
    <location>
        <begin position="4"/>
        <end position="255"/>
    </location>
</feature>
<dbReference type="FunFam" id="3.30.420.40:FF:000086">
    <property type="entry name" value="Glycerol kinase"/>
    <property type="match status" value="1"/>
</dbReference>
<keyword evidence="8" id="KW-0067">ATP-binding</keyword>
<dbReference type="NCBIfam" id="TIGR01311">
    <property type="entry name" value="glycerol_kin"/>
    <property type="match status" value="1"/>
</dbReference>
<dbReference type="InterPro" id="IPR042018">
    <property type="entry name" value="GK1-3_metazoan-type"/>
</dbReference>
<dbReference type="GO" id="GO:0004370">
    <property type="term" value="F:glycerol kinase activity"/>
    <property type="evidence" value="ECO:0007669"/>
    <property type="project" value="UniProtKB-EC"/>
</dbReference>
<dbReference type="VEuPathDB" id="FungiDB:YALI0_F00484g"/>
<keyword evidence="5" id="KW-0547">Nucleotide-binding</keyword>
<dbReference type="eggNOG" id="KOG2517">
    <property type="taxonomic scope" value="Eukaryota"/>
</dbReference>
<evidence type="ECO:0000256" key="5">
    <source>
        <dbReference type="ARBA" id="ARBA00022741"/>
    </source>
</evidence>
<dbReference type="InterPro" id="IPR000577">
    <property type="entry name" value="Carb_kinase_FGGY"/>
</dbReference>
<dbReference type="GO" id="GO:0005524">
    <property type="term" value="F:ATP binding"/>
    <property type="evidence" value="ECO:0007669"/>
    <property type="project" value="UniProtKB-KW"/>
</dbReference>
<gene>
    <name evidence="14" type="ORF">B0I71DRAFT_165304</name>
    <name evidence="13" type="ORF">YALI1_F00654g</name>
</gene>
<dbReference type="KEGG" id="yli:2908247"/>
<dbReference type="PIRSF" id="PIRSF000538">
    <property type="entry name" value="GlpK"/>
    <property type="match status" value="1"/>
</dbReference>
<accession>A0A1H6PZC4</accession>
<dbReference type="UniPathway" id="UPA00618">
    <property type="reaction ID" value="UER00672"/>
</dbReference>
<evidence type="ECO:0000256" key="8">
    <source>
        <dbReference type="ARBA" id="ARBA00022840"/>
    </source>
</evidence>
<dbReference type="Pfam" id="PF02782">
    <property type="entry name" value="FGGY_C"/>
    <property type="match status" value="1"/>
</dbReference>
<evidence type="ECO:0000256" key="3">
    <source>
        <dbReference type="ARBA" id="ARBA00012099"/>
    </source>
</evidence>
<dbReference type="InterPro" id="IPR043129">
    <property type="entry name" value="ATPase_NBD"/>
</dbReference>
<evidence type="ECO:0000256" key="1">
    <source>
        <dbReference type="ARBA" id="ARBA00005190"/>
    </source>
</evidence>
<dbReference type="InterPro" id="IPR018483">
    <property type="entry name" value="Carb_kinase_FGGY_CS"/>
</dbReference>
<dbReference type="InterPro" id="IPR018484">
    <property type="entry name" value="FGGY_N"/>
</dbReference>
<dbReference type="GO" id="GO:0005739">
    <property type="term" value="C:mitochondrion"/>
    <property type="evidence" value="ECO:0007669"/>
    <property type="project" value="TreeGrafter"/>
</dbReference>
<evidence type="ECO:0000256" key="2">
    <source>
        <dbReference type="ARBA" id="ARBA00009156"/>
    </source>
</evidence>
<dbReference type="GO" id="GO:0019563">
    <property type="term" value="P:glycerol catabolic process"/>
    <property type="evidence" value="ECO:0007669"/>
    <property type="project" value="UniProtKB-UniPathway"/>
</dbReference>
<name>A0A1H6PZC4_YARLL</name>
<evidence type="ECO:0000259" key="12">
    <source>
        <dbReference type="Pfam" id="PF02782"/>
    </source>
</evidence>
<dbReference type="Pfam" id="PF00370">
    <property type="entry name" value="FGGY_N"/>
    <property type="match status" value="1"/>
</dbReference>
<dbReference type="GO" id="GO:0046167">
    <property type="term" value="P:glycerol-3-phosphate biosynthetic process"/>
    <property type="evidence" value="ECO:0007669"/>
    <property type="project" value="TreeGrafter"/>
</dbReference>
<dbReference type="PANTHER" id="PTHR10196">
    <property type="entry name" value="SUGAR KINASE"/>
    <property type="match status" value="1"/>
</dbReference>
<dbReference type="InterPro" id="IPR018485">
    <property type="entry name" value="FGGY_C"/>
</dbReference>
<reference evidence="13 15" key="1">
    <citation type="journal article" date="2016" name="PLoS ONE">
        <title>Sequence Assembly of Yarrowia lipolytica Strain W29/CLIB89 Shows Transposable Element Diversity.</title>
        <authorList>
            <person name="Magnan C."/>
            <person name="Yu J."/>
            <person name="Chang I."/>
            <person name="Jahn E."/>
            <person name="Kanomata Y."/>
            <person name="Wu J."/>
            <person name="Zeller M."/>
            <person name="Oakes M."/>
            <person name="Baldi P."/>
            <person name="Sandmeyer S."/>
        </authorList>
    </citation>
    <scope>NUCLEOTIDE SEQUENCE [LARGE SCALE GENOMIC DNA]</scope>
    <source>
        <strain evidence="13">CLIB89</strain>
        <strain evidence="15">CLIB89(W29)</strain>
    </source>
</reference>
<dbReference type="GO" id="GO:0006641">
    <property type="term" value="P:triglyceride metabolic process"/>
    <property type="evidence" value="ECO:0007669"/>
    <property type="project" value="TreeGrafter"/>
</dbReference>